<name>A0A0V1GE94_9BILA</name>
<dbReference type="EMBL" id="JYDP01002713">
    <property type="protein sequence ID" value="KRY96569.1"/>
    <property type="molecule type" value="Genomic_DNA"/>
</dbReference>
<evidence type="ECO:0000313" key="1">
    <source>
        <dbReference type="EMBL" id="KRY96569.1"/>
    </source>
</evidence>
<dbReference type="Proteomes" id="UP000055024">
    <property type="component" value="Unassembled WGS sequence"/>
</dbReference>
<accession>A0A0V1GE94</accession>
<gene>
    <name evidence="1" type="ORF">T11_785</name>
</gene>
<dbReference type="AlphaFoldDB" id="A0A0V1GE94"/>
<reference evidence="1 2" key="1">
    <citation type="submission" date="2015-01" db="EMBL/GenBank/DDBJ databases">
        <title>Evolution of Trichinella species and genotypes.</title>
        <authorList>
            <person name="Korhonen P.K."/>
            <person name="Edoardo P."/>
            <person name="Giuseppe L.R."/>
            <person name="Gasser R.B."/>
        </authorList>
    </citation>
    <scope>NUCLEOTIDE SEQUENCE [LARGE SCALE GENOMIC DNA]</scope>
    <source>
        <strain evidence="1">ISS1029</strain>
    </source>
</reference>
<evidence type="ECO:0000313" key="2">
    <source>
        <dbReference type="Proteomes" id="UP000055024"/>
    </source>
</evidence>
<sequence>MNRNKHEEERRKVEETRAVGRWIGWIDSFVGQLRHNE</sequence>
<protein>
    <submittedName>
        <fullName evidence="1">Uncharacterized protein</fullName>
    </submittedName>
</protein>
<keyword evidence="2" id="KW-1185">Reference proteome</keyword>
<organism evidence="1 2">
    <name type="scientific">Trichinella zimbabwensis</name>
    <dbReference type="NCBI Taxonomy" id="268475"/>
    <lineage>
        <taxon>Eukaryota</taxon>
        <taxon>Metazoa</taxon>
        <taxon>Ecdysozoa</taxon>
        <taxon>Nematoda</taxon>
        <taxon>Enoplea</taxon>
        <taxon>Dorylaimia</taxon>
        <taxon>Trichinellida</taxon>
        <taxon>Trichinellidae</taxon>
        <taxon>Trichinella</taxon>
    </lineage>
</organism>
<comment type="caution">
    <text evidence="1">The sequence shown here is derived from an EMBL/GenBank/DDBJ whole genome shotgun (WGS) entry which is preliminary data.</text>
</comment>
<proteinExistence type="predicted"/>